<evidence type="ECO:0000256" key="1">
    <source>
        <dbReference type="ARBA" id="ARBA00004123"/>
    </source>
</evidence>
<dbReference type="SUPFAM" id="SSF50969">
    <property type="entry name" value="YVTN repeat-like/Quinoprotein amine dehydrogenase"/>
    <property type="match status" value="1"/>
</dbReference>
<dbReference type="InterPro" id="IPR011044">
    <property type="entry name" value="Quino_amine_DH_bsu"/>
</dbReference>
<reference evidence="5 6" key="1">
    <citation type="submission" date="2024-04" db="EMBL/GenBank/DDBJ databases">
        <title>Phyllosticta paracitricarpa is synonymous to the EU quarantine fungus P. citricarpa based on phylogenomic analyses.</title>
        <authorList>
            <consortium name="Lawrence Berkeley National Laboratory"/>
            <person name="Van Ingen-Buijs V.A."/>
            <person name="Van Westerhoven A.C."/>
            <person name="Haridas S."/>
            <person name="Skiadas P."/>
            <person name="Martin F."/>
            <person name="Groenewald J.Z."/>
            <person name="Crous P.W."/>
            <person name="Seidl M.F."/>
        </authorList>
    </citation>
    <scope>NUCLEOTIDE SEQUENCE [LARGE SCALE GENOMIC DNA]</scope>
    <source>
        <strain evidence="5 6">CBS 123374</strain>
    </source>
</reference>
<sequence>MALQTGVLENGQWVTRNVDIYQLLALQNRLREDQPPRNPAPAEPAMDQPTVGLLSRTVLRSPIINWIIPARIRHREKNDVVFVGEDFIHLKEVLPDANLRHVCTKADFGSRIRAARIFGEPRKFIHPDLQHLLTAEQAQAHAESVDSIPPQFLVLTLESREMLFLFAREREDGYIEWIETSLPLHPDVSVLESPGKHLAVDPRSRALAVGSSCNCILLYSAKSMQEVRKTMPSDPAVEWWTPLRTEMPIQVRGVIMKMEFLFPDPDHDTQVILIVLYARQGKTRMSCYVWDHSLSPKTIKCVLEGYPISSRQQRPQLLMPLQQGSAFVLVGQKEIDMYQNVLDQPRRTNAGLSNPEPARFPGNSRRFPLWTSWARTDRNFGRYEENFYLIREDGVVTYLAVNNQSGALASWAGNINCSVSTAFASLDVGPALDSPDVLIAAGDSSQGEVVKVSTAMSLSMSTTNDSKIGSWKDEIPVSERTRLKRTRAQIMQPDFITSVPNWSPTLDFIVANQPGNKSGVTSTRKRIISTSGRTPYGSLSELRIGYNAKIGLFEEDPIFSGVTGLWSLRDASEKGVFFLLSLPVASELLHVSDDAQELDMEFDEETCGLDLSLPTLTCANIENGLALQITSRSLVVVETFRSNRTLPRIASWQLVDEEILAASISPENSTAYFAVRTADGFQTRTMRVESRGEEVKFEAGGAKPLQSDPTCVQWLRANSKRLLLCATADGLIQLHGIHPNGSLGDILMSQNVQGGANPRSLAACQSAMILCSSSARAGGTDMALVCGLRNGDLYVVDMSETTQNGFAKGDGNSPRTRHEASHGKLCFGKTTRTSLGHTPVVLFEDPECGSLSGFATCGSEFHRLNLNSGESAGLEVTNIWLTDRIRPYLQQKPVSSICRIPHERFFIRGLGGALICISGSAIYIVHLGEEKNMVPRSIPVRGSPNRVISCPSLKALFVSCNEPVAFEVTDKNGTKRARFRESFVQMFDERSDASNSEPAAEYYLPAGWRINALSAMEFEGHQGKKYCQIVVGAAIASKTEDKAGRVLFLTRKNRENSRPELVQLKELKFREQVTSLYGDANSLIVCFGRKVHLYMFSAESKSLRLAAETEIPSLGIHVTTEDNHVYISTASDSLLVYQIFEDESAGLTHRFELLFTDSQARDTSCHVRLPLSQSEVDPTIAQNNSSHTTDTPHHRENSVALVSDKRGSVAVLYLPHRRTYQTAVPTLVEAALPRSVMRLRHSAPLQPSKAYTPDSRPPGIIADDVLGAASDGTFFNFSLVEEATWRLLKFLENMCKLQEQERRSRRPGSQLSPMMFDSRATNDLIIAPLRHLDQYDDSHEDVLAATAAAAASRSNLAQFDVMDLDVDSEPAAGGPVLQPLSRQSAASSSYSSTAVTLLRALDPDKNRTGLKRRTAYHIDGDILGANFVGRRAEESLLASLKMFCGGANVAVWKRFVEVVDAALKVNSEGEQGHANENDGDGIRAFEGMDISGARSDEEARAARQGERNAQMRRTARLVVEWLKRFMDPVL</sequence>
<comment type="subcellular location">
    <subcellularLocation>
        <location evidence="1">Nucleus</location>
    </subcellularLocation>
</comment>
<evidence type="ECO:0000259" key="4">
    <source>
        <dbReference type="Pfam" id="PF10433"/>
    </source>
</evidence>
<proteinExistence type="predicted"/>
<dbReference type="Proteomes" id="UP001492380">
    <property type="component" value="Unassembled WGS sequence"/>
</dbReference>
<dbReference type="Pfam" id="PF03178">
    <property type="entry name" value="CPSF_A"/>
    <property type="match status" value="1"/>
</dbReference>
<dbReference type="Pfam" id="PF10433">
    <property type="entry name" value="Beta-prop_RSE1_1st"/>
    <property type="match status" value="1"/>
</dbReference>
<comment type="caution">
    <text evidence="5">The sequence shown here is derived from an EMBL/GenBank/DDBJ whole genome shotgun (WGS) entry which is preliminary data.</text>
</comment>
<feature type="domain" description="RSE1/DDB1/CPSF1 C-terminal" evidence="3">
    <location>
        <begin position="999"/>
        <end position="1165"/>
    </location>
</feature>
<name>A0ABR1Y9F5_9PEZI</name>
<protein>
    <submittedName>
        <fullName evidence="5">Mono-functional DNA-alkylating methyl methanesulfonate N-term-domain-containing protein</fullName>
    </submittedName>
</protein>
<evidence type="ECO:0000313" key="5">
    <source>
        <dbReference type="EMBL" id="KAK8223294.1"/>
    </source>
</evidence>
<evidence type="ECO:0000313" key="6">
    <source>
        <dbReference type="Proteomes" id="UP001492380"/>
    </source>
</evidence>
<dbReference type="EMBL" id="JBBWRZ010000014">
    <property type="protein sequence ID" value="KAK8223294.1"/>
    <property type="molecule type" value="Genomic_DNA"/>
</dbReference>
<dbReference type="InterPro" id="IPR004871">
    <property type="entry name" value="RSE1/DDB1/CPSF1_C"/>
</dbReference>
<gene>
    <name evidence="5" type="ORF">HDK90DRAFT_470873</name>
</gene>
<organism evidence="5 6">
    <name type="scientific">Phyllosticta capitalensis</name>
    <dbReference type="NCBI Taxonomy" id="121624"/>
    <lineage>
        <taxon>Eukaryota</taxon>
        <taxon>Fungi</taxon>
        <taxon>Dikarya</taxon>
        <taxon>Ascomycota</taxon>
        <taxon>Pezizomycotina</taxon>
        <taxon>Dothideomycetes</taxon>
        <taxon>Dothideomycetes incertae sedis</taxon>
        <taxon>Botryosphaeriales</taxon>
        <taxon>Phyllostictaceae</taxon>
        <taxon>Phyllosticta</taxon>
    </lineage>
</organism>
<dbReference type="Gene3D" id="2.130.10.10">
    <property type="entry name" value="YVTN repeat-like/Quinoprotein amine dehydrogenase"/>
    <property type="match status" value="2"/>
</dbReference>
<dbReference type="InterPro" id="IPR015943">
    <property type="entry name" value="WD40/YVTN_repeat-like_dom_sf"/>
</dbReference>
<dbReference type="InterPro" id="IPR018846">
    <property type="entry name" value="Beta-prop_RSE1/DDB1/CPSF1_1st"/>
</dbReference>
<dbReference type="InterPro" id="IPR050358">
    <property type="entry name" value="RSE1/DDB1/CFT1"/>
</dbReference>
<evidence type="ECO:0000256" key="2">
    <source>
        <dbReference type="ARBA" id="ARBA00023242"/>
    </source>
</evidence>
<dbReference type="PANTHER" id="PTHR10644">
    <property type="entry name" value="DNA REPAIR/RNA PROCESSING CPSF FAMILY"/>
    <property type="match status" value="1"/>
</dbReference>
<keyword evidence="6" id="KW-1185">Reference proteome</keyword>
<evidence type="ECO:0000259" key="3">
    <source>
        <dbReference type="Pfam" id="PF03178"/>
    </source>
</evidence>
<keyword evidence="2" id="KW-0539">Nucleus</keyword>
<accession>A0ABR1Y9F5</accession>
<feature type="domain" description="RSE1/DDB1/CPSF1 first beta-propeller" evidence="4">
    <location>
        <begin position="64"/>
        <end position="455"/>
    </location>
</feature>